<reference evidence="1 2" key="1">
    <citation type="journal article" date="2011" name="J. Bacteriol.">
        <title>Complete genome sequence of Mycoplasma haemofelis, a hemotropic mycoplasma.</title>
        <authorList>
            <person name="Barker E.N."/>
            <person name="Helps C.R."/>
            <person name="Peters I.R."/>
            <person name="Darby A.C."/>
            <person name="Radford A.D."/>
            <person name="Tasker S."/>
        </authorList>
    </citation>
    <scope>NUCLEOTIDE SEQUENCE [LARGE SCALE GENOMIC DNA]</scope>
    <source>
        <strain evidence="1 2">Langford 1</strain>
    </source>
</reference>
<sequence length="219" mass="23960">MNALVLKGALGLTASAGIAGITTLAVGSSSKATPQSIEKLLSKNRPDKRLLRKGYDGKDDGSPKEWKFVWKNYVSAHLGSRSNPLSVELSNPDGNAPEAFMKACEKLFEEKVGGVDSERYELALDYCTRDAYAKDWIWAKGYQALSEHNSNDAAWSDLWNTYKSGNIWSLTVTSGTATADFKQRCGQEGAKSAPTHDDPIVLNVLKYCSKKRTTESSQV</sequence>
<protein>
    <submittedName>
        <fullName evidence="1">Uncharacterized protein</fullName>
    </submittedName>
</protein>
<proteinExistence type="predicted"/>
<dbReference type="EMBL" id="FR773153">
    <property type="protein sequence ID" value="CBY92469.1"/>
    <property type="molecule type" value="Genomic_DNA"/>
</dbReference>
<name>E8ZH48_MYCHL</name>
<dbReference type="KEGG" id="mha:HF1_04610"/>
<dbReference type="Proteomes" id="UP000008637">
    <property type="component" value="Chromosome"/>
</dbReference>
<organism evidence="1 2">
    <name type="scientific">Mycoplasma haemofelis (strain Langford 1)</name>
    <name type="common">Haemobartonella felis</name>
    <dbReference type="NCBI Taxonomy" id="941640"/>
    <lineage>
        <taxon>Bacteria</taxon>
        <taxon>Bacillati</taxon>
        <taxon>Mycoplasmatota</taxon>
        <taxon>Mollicutes</taxon>
        <taxon>Mycoplasmataceae</taxon>
        <taxon>Mycoplasma</taxon>
    </lineage>
</organism>
<evidence type="ECO:0000313" key="2">
    <source>
        <dbReference type="Proteomes" id="UP000008637"/>
    </source>
</evidence>
<dbReference type="AlphaFoldDB" id="E8ZH48"/>
<gene>
    <name evidence="1" type="ordered locus">HF1_04610</name>
</gene>
<dbReference type="HOGENOM" id="CLU_098620_0_0_14"/>
<dbReference type="OrthoDB" id="9806477at2"/>
<accession>E8ZH48</accession>
<keyword evidence="2" id="KW-1185">Reference proteome</keyword>
<evidence type="ECO:0000313" key="1">
    <source>
        <dbReference type="EMBL" id="CBY92469.1"/>
    </source>
</evidence>